<organism evidence="2 3">
    <name type="scientific">Panaeolus cyanescens</name>
    <dbReference type="NCBI Taxonomy" id="181874"/>
    <lineage>
        <taxon>Eukaryota</taxon>
        <taxon>Fungi</taxon>
        <taxon>Dikarya</taxon>
        <taxon>Basidiomycota</taxon>
        <taxon>Agaricomycotina</taxon>
        <taxon>Agaricomycetes</taxon>
        <taxon>Agaricomycetidae</taxon>
        <taxon>Agaricales</taxon>
        <taxon>Agaricineae</taxon>
        <taxon>Galeropsidaceae</taxon>
        <taxon>Panaeolus</taxon>
    </lineage>
</organism>
<dbReference type="AlphaFoldDB" id="A0A409YFB9"/>
<dbReference type="Proteomes" id="UP000284842">
    <property type="component" value="Unassembled WGS sequence"/>
</dbReference>
<accession>A0A409YFB9</accession>
<sequence length="75" mass="8242">MENNYFAFNPVLVTPCNRTSESRQSSSLPSPNESTRQSGNGTLKVGRPHVHSLSSTQDILQHKSTIERIANAFAV</sequence>
<proteinExistence type="predicted"/>
<evidence type="ECO:0000313" key="2">
    <source>
        <dbReference type="EMBL" id="PPR01700.1"/>
    </source>
</evidence>
<keyword evidence="3" id="KW-1185">Reference proteome</keyword>
<dbReference type="EMBL" id="NHTK01001223">
    <property type="protein sequence ID" value="PPR01700.1"/>
    <property type="molecule type" value="Genomic_DNA"/>
</dbReference>
<evidence type="ECO:0000256" key="1">
    <source>
        <dbReference type="SAM" id="MobiDB-lite"/>
    </source>
</evidence>
<reference evidence="2 3" key="1">
    <citation type="journal article" date="2018" name="Evol. Lett.">
        <title>Horizontal gene cluster transfer increased hallucinogenic mushroom diversity.</title>
        <authorList>
            <person name="Reynolds H.T."/>
            <person name="Vijayakumar V."/>
            <person name="Gluck-Thaler E."/>
            <person name="Korotkin H.B."/>
            <person name="Matheny P.B."/>
            <person name="Slot J.C."/>
        </authorList>
    </citation>
    <scope>NUCLEOTIDE SEQUENCE [LARGE SCALE GENOMIC DNA]</scope>
    <source>
        <strain evidence="2 3">2629</strain>
    </source>
</reference>
<feature type="region of interest" description="Disordered" evidence="1">
    <location>
        <begin position="17"/>
        <end position="46"/>
    </location>
</feature>
<feature type="compositionally biased region" description="Low complexity" evidence="1">
    <location>
        <begin position="17"/>
        <end position="35"/>
    </location>
</feature>
<evidence type="ECO:0000313" key="3">
    <source>
        <dbReference type="Proteomes" id="UP000284842"/>
    </source>
</evidence>
<name>A0A409YFB9_9AGAR</name>
<comment type="caution">
    <text evidence="2">The sequence shown here is derived from an EMBL/GenBank/DDBJ whole genome shotgun (WGS) entry which is preliminary data.</text>
</comment>
<gene>
    <name evidence="2" type="ORF">CVT24_001526</name>
</gene>
<dbReference type="InParanoid" id="A0A409YFB9"/>
<protein>
    <submittedName>
        <fullName evidence="2">Uncharacterized protein</fullName>
    </submittedName>
</protein>